<dbReference type="Gene3D" id="3.10.490.10">
    <property type="entry name" value="Gamma-glutamyl cyclotransferase-like"/>
    <property type="match status" value="1"/>
</dbReference>
<dbReference type="GO" id="GO:0003839">
    <property type="term" value="F:gamma-glutamylcyclotransferase activity"/>
    <property type="evidence" value="ECO:0007669"/>
    <property type="project" value="InterPro"/>
</dbReference>
<feature type="binding site" evidence="3">
    <location>
        <position position="121"/>
    </location>
    <ligand>
        <name>substrate</name>
    </ligand>
</feature>
<dbReference type="RefSeq" id="WP_004579872.1">
    <property type="nucleotide sequence ID" value="NZ_AP028878.1"/>
</dbReference>
<comment type="caution">
    <text evidence="4">The sequence shown here is derived from an EMBL/GenBank/DDBJ whole genome shotgun (WGS) entry which is preliminary data.</text>
</comment>
<evidence type="ECO:0000256" key="2">
    <source>
        <dbReference type="PIRSR" id="PIRSR617939-1"/>
    </source>
</evidence>
<dbReference type="eggNOG" id="COG2105">
    <property type="taxonomic scope" value="Bacteria"/>
</dbReference>
<gene>
    <name evidence="4" type="ORF">J057_09496</name>
</gene>
<dbReference type="EMBL" id="APLQ01000011">
    <property type="protein sequence ID" value="ENO15576.1"/>
    <property type="molecule type" value="Genomic_DNA"/>
</dbReference>
<dbReference type="Proteomes" id="UP000013165">
    <property type="component" value="Unassembled WGS sequence"/>
</dbReference>
<evidence type="ECO:0000313" key="4">
    <source>
        <dbReference type="EMBL" id="ENO15576.1"/>
    </source>
</evidence>
<keyword evidence="4" id="KW-0808">Transferase</keyword>
<dbReference type="PANTHER" id="PTHR12935:SF0">
    <property type="entry name" value="GAMMA-GLUTAMYLCYCLOTRANSFERASE"/>
    <property type="match status" value="1"/>
</dbReference>
<evidence type="ECO:0000256" key="3">
    <source>
        <dbReference type="PIRSR" id="PIRSR617939-2"/>
    </source>
</evidence>
<dbReference type="InterPro" id="IPR017939">
    <property type="entry name" value="G-Glutamylcylcotransferase"/>
</dbReference>
<proteinExistence type="predicted"/>
<dbReference type="OrthoDB" id="5401862at2"/>
<dbReference type="InterPro" id="IPR013024">
    <property type="entry name" value="GGCT-like"/>
</dbReference>
<protein>
    <submittedName>
        <fullName evidence="4">Gamma-glutamylcyclotransferase</fullName>
    </submittedName>
</protein>
<keyword evidence="1" id="KW-0456">Lyase</keyword>
<feature type="active site" description="Proton acceptor" evidence="2">
    <location>
        <position position="80"/>
    </location>
</feature>
<organism evidence="4 5">
    <name type="scientific">Marinobacter nanhaiticus D15-8W</name>
    <dbReference type="NCBI Taxonomy" id="626887"/>
    <lineage>
        <taxon>Bacteria</taxon>
        <taxon>Pseudomonadati</taxon>
        <taxon>Pseudomonadota</taxon>
        <taxon>Gammaproteobacteria</taxon>
        <taxon>Pseudomonadales</taxon>
        <taxon>Marinobacteraceae</taxon>
        <taxon>Marinobacter</taxon>
    </lineage>
</organism>
<dbReference type="STRING" id="626887.J057_09496"/>
<evidence type="ECO:0000256" key="1">
    <source>
        <dbReference type="ARBA" id="ARBA00023239"/>
    </source>
</evidence>
<dbReference type="PATRIC" id="fig|626887.3.peg.1906"/>
<dbReference type="CDD" id="cd06661">
    <property type="entry name" value="GGCT_like"/>
    <property type="match status" value="1"/>
</dbReference>
<reference evidence="4 5" key="1">
    <citation type="journal article" date="2013" name="Genome Announc.">
        <title>Genome Sequence of the Polycyclic Aromatic Hydrocarbon-Degrading Bacterium Strain Marinobacter nanhaiticus D15-8WT.</title>
        <authorList>
            <person name="Cui Z."/>
            <person name="Gao W."/>
            <person name="Li Q."/>
            <person name="Xu G."/>
            <person name="Zheng L."/>
        </authorList>
    </citation>
    <scope>NUCLEOTIDE SEQUENCE [LARGE SCALE GENOMIC DNA]</scope>
    <source>
        <strain evidence="4 5">D15-8W</strain>
    </source>
</reference>
<name>N6WVG2_9GAMM</name>
<dbReference type="HOGENOM" id="CLU_048475_6_0_6"/>
<accession>N6WVG2</accession>
<dbReference type="PANTHER" id="PTHR12935">
    <property type="entry name" value="GAMMA-GLUTAMYLCYCLOTRANSFERASE"/>
    <property type="match status" value="1"/>
</dbReference>
<evidence type="ECO:0000313" key="5">
    <source>
        <dbReference type="Proteomes" id="UP000013165"/>
    </source>
</evidence>
<dbReference type="SUPFAM" id="SSF110857">
    <property type="entry name" value="Gamma-glutamyl cyclotransferase-like"/>
    <property type="match status" value="1"/>
</dbReference>
<dbReference type="GO" id="GO:0016740">
    <property type="term" value="F:transferase activity"/>
    <property type="evidence" value="ECO:0007669"/>
    <property type="project" value="UniProtKB-KW"/>
</dbReference>
<sequence length="165" mass="19001">MLCFSYGSNMSFRRLAARVESARFVAVAALHEHSLRFHKVSLKDRSAKCDAVLTGDANDRVFGVVFEISAEDKRRLDRIEGLGFGYREKQAEVVAADGERFSVCLYVARHIDPSWKPYSWYKHHVLAGARENGLPADYIAYIDAIESVQDRNRKRRERELSIYRE</sequence>
<dbReference type="Pfam" id="PF13772">
    <property type="entry name" value="AIG2_2"/>
    <property type="match status" value="1"/>
</dbReference>
<dbReference type="AlphaFoldDB" id="N6WVG2"/>
<keyword evidence="5" id="KW-1185">Reference proteome</keyword>
<dbReference type="InterPro" id="IPR036568">
    <property type="entry name" value="GGCT-like_sf"/>
</dbReference>